<dbReference type="EMBL" id="CAJOAZ010030838">
    <property type="protein sequence ID" value="CAF4436056.1"/>
    <property type="molecule type" value="Genomic_DNA"/>
</dbReference>
<accession>A0A820RJ40</accession>
<gene>
    <name evidence="1" type="ORF">OXD698_LOCUS53529</name>
</gene>
<comment type="caution">
    <text evidence="1">The sequence shown here is derived from an EMBL/GenBank/DDBJ whole genome shotgun (WGS) entry which is preliminary data.</text>
</comment>
<feature type="non-terminal residue" evidence="1">
    <location>
        <position position="12"/>
    </location>
</feature>
<name>A0A820RJ40_9BILA</name>
<protein>
    <submittedName>
        <fullName evidence="1">Uncharacterized protein</fullName>
    </submittedName>
</protein>
<evidence type="ECO:0000313" key="1">
    <source>
        <dbReference type="EMBL" id="CAF4436056.1"/>
    </source>
</evidence>
<evidence type="ECO:0000313" key="2">
    <source>
        <dbReference type="Proteomes" id="UP000663844"/>
    </source>
</evidence>
<reference evidence="1" key="1">
    <citation type="submission" date="2021-02" db="EMBL/GenBank/DDBJ databases">
        <authorList>
            <person name="Nowell W R."/>
        </authorList>
    </citation>
    <scope>NUCLEOTIDE SEQUENCE</scope>
</reference>
<organism evidence="1 2">
    <name type="scientific">Adineta steineri</name>
    <dbReference type="NCBI Taxonomy" id="433720"/>
    <lineage>
        <taxon>Eukaryota</taxon>
        <taxon>Metazoa</taxon>
        <taxon>Spiralia</taxon>
        <taxon>Gnathifera</taxon>
        <taxon>Rotifera</taxon>
        <taxon>Eurotatoria</taxon>
        <taxon>Bdelloidea</taxon>
        <taxon>Adinetida</taxon>
        <taxon>Adinetidae</taxon>
        <taxon>Adineta</taxon>
    </lineage>
</organism>
<dbReference type="Proteomes" id="UP000663844">
    <property type="component" value="Unassembled WGS sequence"/>
</dbReference>
<sequence>MAMPNNTAPCFT</sequence>
<proteinExistence type="predicted"/>